<dbReference type="SUPFAM" id="SSF52540">
    <property type="entry name" value="P-loop containing nucleoside triphosphate hydrolases"/>
    <property type="match status" value="1"/>
</dbReference>
<dbReference type="Gene3D" id="3.60.21.10">
    <property type="match status" value="1"/>
</dbReference>
<dbReference type="GO" id="GO:0016787">
    <property type="term" value="F:hydrolase activity"/>
    <property type="evidence" value="ECO:0007669"/>
    <property type="project" value="UniProtKB-KW"/>
</dbReference>
<dbReference type="AlphaFoldDB" id="A0A248JYJ3"/>
<keyword evidence="1" id="KW-0479">Metal-binding</keyword>
<dbReference type="Pfam" id="PF00149">
    <property type="entry name" value="Metallophos"/>
    <property type="match status" value="1"/>
</dbReference>
<evidence type="ECO:0000259" key="5">
    <source>
        <dbReference type="Pfam" id="PF00149"/>
    </source>
</evidence>
<accession>A0A248JYJ3</accession>
<comment type="similarity">
    <text evidence="4">Belongs to the cyclic nucleotide phosphodiesterase class-III family.</text>
</comment>
<evidence type="ECO:0000313" key="7">
    <source>
        <dbReference type="EMBL" id="ASG23620.1"/>
    </source>
</evidence>
<evidence type="ECO:0000259" key="6">
    <source>
        <dbReference type="Pfam" id="PF24406"/>
    </source>
</evidence>
<keyword evidence="2" id="KW-0378">Hydrolase</keyword>
<reference evidence="7 8" key="1">
    <citation type="submission" date="2017-06" db="EMBL/GenBank/DDBJ databases">
        <title>Complete genome sequence of Nitrospirillum amazonense strain CBAmC, an endophytic nitrogen-fixing and plant growth-promoting bacterium, isolated from sugarcane.</title>
        <authorList>
            <person name="Schwab S."/>
            <person name="dos Santos Teixeira K.R."/>
            <person name="Simoes Araujo J.L."/>
            <person name="Soares Vidal M."/>
            <person name="Borges de Freitas H.R."/>
            <person name="Rivello Crivelaro A.L."/>
            <person name="Bueno de Camargo Nunes A."/>
            <person name="dos Santos C.M."/>
            <person name="Palmeira da Silva Rosa D."/>
            <person name="da Silva Padilha D."/>
            <person name="da Silva E."/>
            <person name="Araujo Terra L."/>
            <person name="Soares Mendes V."/>
            <person name="Farinelli L."/>
            <person name="Magalhaes Cruz L."/>
            <person name="Baldani J.I."/>
        </authorList>
    </citation>
    <scope>NUCLEOTIDE SEQUENCE [LARGE SCALE GENOMIC DNA]</scope>
    <source>
        <strain evidence="7 8">CBAmC</strain>
    </source>
</reference>
<dbReference type="InterPro" id="IPR004843">
    <property type="entry name" value="Calcineurin-like_PHP"/>
</dbReference>
<proteinExistence type="inferred from homology"/>
<keyword evidence="3" id="KW-0408">Iron</keyword>
<evidence type="ECO:0000256" key="4">
    <source>
        <dbReference type="ARBA" id="ARBA00025742"/>
    </source>
</evidence>
<dbReference type="InterPro" id="IPR057123">
    <property type="entry name" value="STAND_NTPase4_dom"/>
</dbReference>
<name>A0A248JYJ3_9PROT</name>
<dbReference type="RefSeq" id="WP_088874104.1">
    <property type="nucleotide sequence ID" value="NZ_CP022111.1"/>
</dbReference>
<dbReference type="EMBL" id="CP022111">
    <property type="protein sequence ID" value="ASG23620.1"/>
    <property type="molecule type" value="Genomic_DNA"/>
</dbReference>
<dbReference type="InterPro" id="IPR050884">
    <property type="entry name" value="CNP_phosphodiesterase-III"/>
</dbReference>
<dbReference type="PANTHER" id="PTHR42988:SF2">
    <property type="entry name" value="CYCLIC NUCLEOTIDE PHOSPHODIESTERASE CBUA0032-RELATED"/>
    <property type="match status" value="1"/>
</dbReference>
<evidence type="ECO:0000313" key="8">
    <source>
        <dbReference type="Proteomes" id="UP000197153"/>
    </source>
</evidence>
<feature type="domain" description="Calcineurin-like phosphoesterase" evidence="5">
    <location>
        <begin position="7"/>
        <end position="259"/>
    </location>
</feature>
<sequence length="1063" mass="121813">MIVSPLMSVLHISDFHFAGRKKREQGIAVDALIKDLKSLCIGHRKPDLIIFTGDLVYAAGVDGHDEAYDFLIDPISKTTGCSDERIFIVPGNHDAEREGIQEFLDEFSEIRSAIGTNNEMEIINEMYDGGKFESLTSRKFQKFYELEKYLRGHEGAKSRIYSSPFATVDYIQALNIDIVVLNSAVLSSGGIKGIPSDERKLIIPEYALIEISRNLNPESFRIFATHHPISMLSEQSAKILEAYLGRNANIHLFGHMHDPQPKQSSGLTGDLLSSQAGAIFTTRSTYNGYSLITIDRSTGLSETMIRSFYKDRGCFDEGVDIVESGRWYPSQAARQHFRKIAAPIDDKKFREHLRTVTLEQLRAEEAEAGGEADLHNWFVPPPLCRTFIQEITGDEGKVEVEAPISFSDVVGGDANLIIYGRAEYGRTTLLREIRYRLLDDAEQVGFPRFPVLIDFSVISSNSTSLLRTIRARAEGRPESNDIESLLKLGHACIIIDDVQFGDIRRMKIIREFVERFPKARYIFSSLQSSVTQYGAFIDPEMPVRFEFVEVREFRRNDMRQLLTKYQQCTDVEGWLDRLQNEFREINLPFTAANGSILIDILAEKHNFMPINRAVLMEQFVDSTLRKAAIEQSRREIFDYTNKTDLLAHVAAWMAKNDEYVPSREAVRYEMKSYIDRRGLNASLDDLMHEFLQSRIFVNKADGRISFRYKGVLEYFIALKMISDNNFKEWILEDDRYLRYVNEIQYYAGKHRNDAELVNLVRSRYDDILREATADLGEIDLSSLENINVPPSDGFDSFDETISGVFSSPLSQDEKDAELEADFPKDAEERQEVFRPLIKDISDKMLLSLVLYSGLVKNMELISDSEKRAHLRNIWKGWSTLLVAALRVSPRLAKERRMRVNGALYEMQAPHGMKDGDLLRMMMLKLPHVHIRALSNVLGTEKLERQLIEPTLDEMSDPLIFSLLRGGLITELRLSGTPRVIDDLFHKFRDSKYLSWSLIVHVGELRRLGRIRDDHFRELDEPLAVAYSNLKGGSPKERADEKRRQLARLSKDRLILTLKRDREV</sequence>
<dbReference type="GO" id="GO:0046872">
    <property type="term" value="F:metal ion binding"/>
    <property type="evidence" value="ECO:0007669"/>
    <property type="project" value="UniProtKB-KW"/>
</dbReference>
<evidence type="ECO:0000256" key="1">
    <source>
        <dbReference type="ARBA" id="ARBA00022723"/>
    </source>
</evidence>
<gene>
    <name evidence="7" type="ORF">Y958_19650</name>
</gene>
<organism evidence="7 8">
    <name type="scientific">Nitrospirillum viridazoti CBAmc</name>
    <dbReference type="NCBI Taxonomy" id="1441467"/>
    <lineage>
        <taxon>Bacteria</taxon>
        <taxon>Pseudomonadati</taxon>
        <taxon>Pseudomonadota</taxon>
        <taxon>Alphaproteobacteria</taxon>
        <taxon>Rhodospirillales</taxon>
        <taxon>Azospirillaceae</taxon>
        <taxon>Nitrospirillum</taxon>
        <taxon>Nitrospirillum viridazoti</taxon>
    </lineage>
</organism>
<dbReference type="KEGG" id="nao:Y958_19650"/>
<dbReference type="PANTHER" id="PTHR42988">
    <property type="entry name" value="PHOSPHOHYDROLASE"/>
    <property type="match status" value="1"/>
</dbReference>
<dbReference type="Pfam" id="PF24406">
    <property type="entry name" value="nSTAND_NTPase4"/>
    <property type="match status" value="1"/>
</dbReference>
<evidence type="ECO:0000256" key="3">
    <source>
        <dbReference type="ARBA" id="ARBA00023004"/>
    </source>
</evidence>
<protein>
    <submittedName>
        <fullName evidence="7">Uncharacterized protein</fullName>
    </submittedName>
</protein>
<feature type="domain" description="STAND NTPase 4 small alpha/beta" evidence="6">
    <location>
        <begin position="659"/>
        <end position="716"/>
    </location>
</feature>
<dbReference type="SUPFAM" id="SSF56300">
    <property type="entry name" value="Metallo-dependent phosphatases"/>
    <property type="match status" value="1"/>
</dbReference>
<dbReference type="Proteomes" id="UP000197153">
    <property type="component" value="Chromosome 2"/>
</dbReference>
<keyword evidence="8" id="KW-1185">Reference proteome</keyword>
<evidence type="ECO:0000256" key="2">
    <source>
        <dbReference type="ARBA" id="ARBA00022801"/>
    </source>
</evidence>
<dbReference type="InterPro" id="IPR029052">
    <property type="entry name" value="Metallo-depent_PP-like"/>
</dbReference>
<dbReference type="InterPro" id="IPR027417">
    <property type="entry name" value="P-loop_NTPase"/>
</dbReference>